<dbReference type="RefSeq" id="WP_092659429.1">
    <property type="nucleotide sequence ID" value="NZ_FOCX01000007.1"/>
</dbReference>
<dbReference type="OrthoDB" id="340621at2157"/>
<organism evidence="2 3">
    <name type="scientific">Halorientalis persicus</name>
    <dbReference type="NCBI Taxonomy" id="1367881"/>
    <lineage>
        <taxon>Archaea</taxon>
        <taxon>Methanobacteriati</taxon>
        <taxon>Methanobacteriota</taxon>
        <taxon>Stenosarchaea group</taxon>
        <taxon>Halobacteria</taxon>
        <taxon>Halobacteriales</taxon>
        <taxon>Haloarculaceae</taxon>
        <taxon>Halorientalis</taxon>
    </lineage>
</organism>
<keyword evidence="3" id="KW-1185">Reference proteome</keyword>
<sequence>MTAPLRTLSAYGDAARLVDARRVRGMARALGHDVEQYDPPDTPDADLVAVAQGAFESVEDAAERLRELEDLLRERDDRRAVFLTIYTRMTERIRARIEADGFGDPAWMRAYTTAFANYYRRAFLAFERGELGAVPDPWRIAFGTATGDALVLQDAFLGINAHINYDLALTLRDVGIDPDRAAKRADHRAVNEVLARLIDAQQRALAEVYADGVEDVDDALGRLDEQLSLLGLREGREQAWRVAVVLTDVGFPPVASLARWVLRATATGGAAFVLGPSPDSDLLAELRRFEREGIELTAVLDRLADELAVA</sequence>
<dbReference type="InterPro" id="IPR046037">
    <property type="entry name" value="DUF5995"/>
</dbReference>
<dbReference type="EMBL" id="FOCX01000007">
    <property type="protein sequence ID" value="SEO02233.1"/>
    <property type="molecule type" value="Genomic_DNA"/>
</dbReference>
<gene>
    <name evidence="2" type="ORF">SAMN05216388_100774</name>
</gene>
<keyword evidence="1" id="KW-0175">Coiled coil</keyword>
<dbReference type="AlphaFoldDB" id="A0A1H8LAX1"/>
<evidence type="ECO:0000256" key="1">
    <source>
        <dbReference type="SAM" id="Coils"/>
    </source>
</evidence>
<dbReference type="Pfam" id="PF19458">
    <property type="entry name" value="DUF5995"/>
    <property type="match status" value="1"/>
</dbReference>
<evidence type="ECO:0000313" key="2">
    <source>
        <dbReference type="EMBL" id="SEO02233.1"/>
    </source>
</evidence>
<evidence type="ECO:0000313" key="3">
    <source>
        <dbReference type="Proteomes" id="UP000198775"/>
    </source>
</evidence>
<proteinExistence type="predicted"/>
<feature type="coiled-coil region" evidence="1">
    <location>
        <begin position="51"/>
        <end position="78"/>
    </location>
</feature>
<name>A0A1H8LAX1_9EURY</name>
<protein>
    <submittedName>
        <fullName evidence="2">Uncharacterized protein</fullName>
    </submittedName>
</protein>
<accession>A0A1H8LAX1</accession>
<dbReference type="Proteomes" id="UP000198775">
    <property type="component" value="Unassembled WGS sequence"/>
</dbReference>
<reference evidence="3" key="1">
    <citation type="submission" date="2016-10" db="EMBL/GenBank/DDBJ databases">
        <authorList>
            <person name="Varghese N."/>
            <person name="Submissions S."/>
        </authorList>
    </citation>
    <scope>NUCLEOTIDE SEQUENCE [LARGE SCALE GENOMIC DNA]</scope>
    <source>
        <strain evidence="3">IBRC-M 10043</strain>
    </source>
</reference>